<dbReference type="SMART" id="SM00345">
    <property type="entry name" value="HTH_GNTR"/>
    <property type="match status" value="1"/>
</dbReference>
<evidence type="ECO:0000256" key="3">
    <source>
        <dbReference type="ARBA" id="ARBA00023015"/>
    </source>
</evidence>
<reference evidence="8" key="1">
    <citation type="journal article" date="2019" name="Int. J. Syst. Evol. Microbiol.">
        <title>The Global Catalogue of Microorganisms (GCM) 10K type strain sequencing project: providing services to taxonomists for standard genome sequencing and annotation.</title>
        <authorList>
            <consortium name="The Broad Institute Genomics Platform"/>
            <consortium name="The Broad Institute Genome Sequencing Center for Infectious Disease"/>
            <person name="Wu L."/>
            <person name="Ma J."/>
        </authorList>
    </citation>
    <scope>NUCLEOTIDE SEQUENCE [LARGE SCALE GENOMIC DNA]</scope>
    <source>
        <strain evidence="8">NBRC 105857</strain>
    </source>
</reference>
<protein>
    <submittedName>
        <fullName evidence="7">GntR family transcriptional regulator</fullName>
    </submittedName>
</protein>
<name>A0ABQ5YY96_9BURK</name>
<evidence type="ECO:0000259" key="6">
    <source>
        <dbReference type="PROSITE" id="PS50949"/>
    </source>
</evidence>
<evidence type="ECO:0000256" key="4">
    <source>
        <dbReference type="ARBA" id="ARBA00023125"/>
    </source>
</evidence>
<evidence type="ECO:0000313" key="7">
    <source>
        <dbReference type="EMBL" id="GLR27467.1"/>
    </source>
</evidence>
<dbReference type="Proteomes" id="UP001156664">
    <property type="component" value="Unassembled WGS sequence"/>
</dbReference>
<dbReference type="SUPFAM" id="SSF46785">
    <property type="entry name" value="Winged helix' DNA-binding domain"/>
    <property type="match status" value="1"/>
</dbReference>
<evidence type="ECO:0000256" key="2">
    <source>
        <dbReference type="ARBA" id="ARBA00022898"/>
    </source>
</evidence>
<comment type="caution">
    <text evidence="7">The sequence shown here is derived from an EMBL/GenBank/DDBJ whole genome shotgun (WGS) entry which is preliminary data.</text>
</comment>
<dbReference type="InterPro" id="IPR015424">
    <property type="entry name" value="PyrdxlP-dep_Trfase"/>
</dbReference>
<dbReference type="PANTHER" id="PTHR46577">
    <property type="entry name" value="HTH-TYPE TRANSCRIPTIONAL REGULATORY PROTEIN GABR"/>
    <property type="match status" value="1"/>
</dbReference>
<keyword evidence="3" id="KW-0805">Transcription regulation</keyword>
<dbReference type="Pfam" id="PF00392">
    <property type="entry name" value="GntR"/>
    <property type="match status" value="1"/>
</dbReference>
<dbReference type="RefSeq" id="WP_284282272.1">
    <property type="nucleotide sequence ID" value="NZ_BSOJ01000032.1"/>
</dbReference>
<gene>
    <name evidence="7" type="ORF">GCM10007875_25580</name>
</gene>
<dbReference type="InterPro" id="IPR051446">
    <property type="entry name" value="HTH_trans_reg/aminotransferase"/>
</dbReference>
<sequence>MKKHPEILEELQNALADRSQPAYLLIAEFIEEKIREGMLKRDDQLPTLRDMAAALHLDYTTVARAYHELQHRGLIASKSGVGSYIKVENTADAVPSSDLIEMTMNVAPEPQEPEILGRMRHGIRHVTEQGNFHRLTRYQELGGNEDARAAAATWLEGLYPAQTGQTVLITPGIQATLNSLMLALVGVGGTLCAEGTTYPGVKTMARHFGIKTIGLRSDNEGILPDDLEAQCRIHTVKALYLNPTIQNPTTRTISENRRFEIAAVARQFGLKIIEDDPYNKLMKSPPPTFANIVPELTYYVSGLSKTVGAGLRIGFLVCPNANETNRLASTLRASEIMASPLCIAVATQWILDGTAQLCLQSIQTMSQKRQLLAKRTLGDFNIETNPEGFHLWLNLPSYWTHSAFCSRLLSRGITTASAEMFCLQGTTPNSVRLCLGGNLNEDRVEHALQIIAETVSHMPRKSEQA</sequence>
<feature type="domain" description="HTH gntR-type" evidence="6">
    <location>
        <begin position="20"/>
        <end position="88"/>
    </location>
</feature>
<dbReference type="InterPro" id="IPR015422">
    <property type="entry name" value="PyrdxlP-dep_Trfase_small"/>
</dbReference>
<keyword evidence="4" id="KW-0238">DNA-binding</keyword>
<dbReference type="InterPro" id="IPR000524">
    <property type="entry name" value="Tscrpt_reg_HTH_GntR"/>
</dbReference>
<dbReference type="PANTHER" id="PTHR46577:SF1">
    <property type="entry name" value="HTH-TYPE TRANSCRIPTIONAL REGULATORY PROTEIN GABR"/>
    <property type="match status" value="1"/>
</dbReference>
<dbReference type="Gene3D" id="3.40.640.10">
    <property type="entry name" value="Type I PLP-dependent aspartate aminotransferase-like (Major domain)"/>
    <property type="match status" value="1"/>
</dbReference>
<keyword evidence="2" id="KW-0663">Pyridoxal phosphate</keyword>
<dbReference type="EMBL" id="BSOJ01000032">
    <property type="protein sequence ID" value="GLR27467.1"/>
    <property type="molecule type" value="Genomic_DNA"/>
</dbReference>
<dbReference type="PROSITE" id="PS50949">
    <property type="entry name" value="HTH_GNTR"/>
    <property type="match status" value="1"/>
</dbReference>
<evidence type="ECO:0000313" key="8">
    <source>
        <dbReference type="Proteomes" id="UP001156664"/>
    </source>
</evidence>
<evidence type="ECO:0000256" key="5">
    <source>
        <dbReference type="ARBA" id="ARBA00023163"/>
    </source>
</evidence>
<evidence type="ECO:0000256" key="1">
    <source>
        <dbReference type="ARBA" id="ARBA00005384"/>
    </source>
</evidence>
<dbReference type="InterPro" id="IPR036390">
    <property type="entry name" value="WH_DNA-bd_sf"/>
</dbReference>
<accession>A0ABQ5YY96</accession>
<keyword evidence="5" id="KW-0804">Transcription</keyword>
<proteinExistence type="inferred from homology"/>
<dbReference type="InterPro" id="IPR015421">
    <property type="entry name" value="PyrdxlP-dep_Trfase_major"/>
</dbReference>
<dbReference type="InterPro" id="IPR036388">
    <property type="entry name" value="WH-like_DNA-bd_sf"/>
</dbReference>
<dbReference type="Gene3D" id="1.10.10.10">
    <property type="entry name" value="Winged helix-like DNA-binding domain superfamily/Winged helix DNA-binding domain"/>
    <property type="match status" value="1"/>
</dbReference>
<dbReference type="CDD" id="cd07377">
    <property type="entry name" value="WHTH_GntR"/>
    <property type="match status" value="1"/>
</dbReference>
<organism evidence="7 8">
    <name type="scientific">Limnobacter litoralis</name>
    <dbReference type="NCBI Taxonomy" id="481366"/>
    <lineage>
        <taxon>Bacteria</taxon>
        <taxon>Pseudomonadati</taxon>
        <taxon>Pseudomonadota</taxon>
        <taxon>Betaproteobacteria</taxon>
        <taxon>Burkholderiales</taxon>
        <taxon>Burkholderiaceae</taxon>
        <taxon>Limnobacter</taxon>
    </lineage>
</organism>
<dbReference type="SUPFAM" id="SSF53383">
    <property type="entry name" value="PLP-dependent transferases"/>
    <property type="match status" value="1"/>
</dbReference>
<dbReference type="Gene3D" id="3.90.1150.10">
    <property type="entry name" value="Aspartate Aminotransferase, domain 1"/>
    <property type="match status" value="1"/>
</dbReference>
<dbReference type="CDD" id="cd00609">
    <property type="entry name" value="AAT_like"/>
    <property type="match status" value="1"/>
</dbReference>
<keyword evidence="8" id="KW-1185">Reference proteome</keyword>
<comment type="similarity">
    <text evidence="1">In the C-terminal section; belongs to the class-I pyridoxal-phosphate-dependent aminotransferase family.</text>
</comment>